<reference evidence="2 3" key="1">
    <citation type="submission" date="2024-04" db="EMBL/GenBank/DDBJ databases">
        <title>Tritrichomonas musculus Genome.</title>
        <authorList>
            <person name="Alves-Ferreira E."/>
            <person name="Grigg M."/>
            <person name="Lorenzi H."/>
            <person name="Galac M."/>
        </authorList>
    </citation>
    <scope>NUCLEOTIDE SEQUENCE [LARGE SCALE GENOMIC DNA]</scope>
    <source>
        <strain evidence="2 3">EAF2021</strain>
    </source>
</reference>
<dbReference type="SUPFAM" id="SSF48403">
    <property type="entry name" value="Ankyrin repeat"/>
    <property type="match status" value="1"/>
</dbReference>
<dbReference type="SMART" id="SM00220">
    <property type="entry name" value="S_TKc"/>
    <property type="match status" value="1"/>
</dbReference>
<dbReference type="InterPro" id="IPR011009">
    <property type="entry name" value="Kinase-like_dom_sf"/>
</dbReference>
<dbReference type="InterPro" id="IPR051681">
    <property type="entry name" value="Ser/Thr_Kinases-Pseudokinases"/>
</dbReference>
<dbReference type="EMBL" id="JAPFFF010000010">
    <property type="protein sequence ID" value="KAK8881294.1"/>
    <property type="molecule type" value="Genomic_DNA"/>
</dbReference>
<dbReference type="Gene3D" id="1.25.40.20">
    <property type="entry name" value="Ankyrin repeat-containing domain"/>
    <property type="match status" value="1"/>
</dbReference>
<name>A0ABR2JQW4_9EUKA</name>
<dbReference type="InterPro" id="IPR036770">
    <property type="entry name" value="Ankyrin_rpt-contain_sf"/>
</dbReference>
<organism evidence="2 3">
    <name type="scientific">Tritrichomonas musculus</name>
    <dbReference type="NCBI Taxonomy" id="1915356"/>
    <lineage>
        <taxon>Eukaryota</taxon>
        <taxon>Metamonada</taxon>
        <taxon>Parabasalia</taxon>
        <taxon>Tritrichomonadida</taxon>
        <taxon>Tritrichomonadidae</taxon>
        <taxon>Tritrichomonas</taxon>
    </lineage>
</organism>
<protein>
    <recommendedName>
        <fullName evidence="1">Protein kinase domain-containing protein</fullName>
    </recommendedName>
</protein>
<evidence type="ECO:0000313" key="2">
    <source>
        <dbReference type="EMBL" id="KAK8881294.1"/>
    </source>
</evidence>
<dbReference type="InterPro" id="IPR000719">
    <property type="entry name" value="Prot_kinase_dom"/>
</dbReference>
<evidence type="ECO:0000259" key="1">
    <source>
        <dbReference type="PROSITE" id="PS50011"/>
    </source>
</evidence>
<feature type="domain" description="Protein kinase" evidence="1">
    <location>
        <begin position="576"/>
        <end position="737"/>
    </location>
</feature>
<dbReference type="PROSITE" id="PS50011">
    <property type="entry name" value="PROTEIN_KINASE_DOM"/>
    <property type="match status" value="1"/>
</dbReference>
<comment type="caution">
    <text evidence="2">The sequence shown here is derived from an EMBL/GenBank/DDBJ whole genome shotgun (WGS) entry which is preliminary data.</text>
</comment>
<dbReference type="Proteomes" id="UP001470230">
    <property type="component" value="Unassembled WGS sequence"/>
</dbReference>
<dbReference type="PANTHER" id="PTHR44329">
    <property type="entry name" value="SERINE/THREONINE-PROTEIN KINASE TNNI3K-RELATED"/>
    <property type="match status" value="1"/>
</dbReference>
<accession>A0ABR2JQW4</accession>
<dbReference type="Gene3D" id="1.10.510.10">
    <property type="entry name" value="Transferase(Phosphotransferase) domain 1"/>
    <property type="match status" value="1"/>
</dbReference>
<gene>
    <name evidence="2" type="ORF">M9Y10_004029</name>
</gene>
<dbReference type="SUPFAM" id="SSF56112">
    <property type="entry name" value="Protein kinase-like (PK-like)"/>
    <property type="match status" value="1"/>
</dbReference>
<evidence type="ECO:0000313" key="3">
    <source>
        <dbReference type="Proteomes" id="UP001470230"/>
    </source>
</evidence>
<proteinExistence type="predicted"/>
<keyword evidence="3" id="KW-1185">Reference proteome</keyword>
<sequence length="737" mass="87016">MDVLFQDMTKISLFSKLQKKLCELNAESGDEEILQIIKLIPTNYLNQKDDLMVICHLFGCYSRICSITMKKYVFKLFDHIMNSLKANLQDESAFFWNIFGASFYFKLWMHEEGLISIDQVILRCIKDKTMETMKFFLPEIIEKEPEIFNKELKFKFKSKDEYSQENIEKFKEKRSKHIKWIRELGDYHDSLYKEIEEDELRYSIKTDDVDAFQKILSNPESKLTINSKIKESTIENSFLEPREISLLAFAAECKANKICTFLIFCEAEIDDDTIYFSISNHNDEIISILKDIMKEKFDEHLLESVYCWSFEIFNDSKSILNIEKKDELFDTIKGTFGRANFIFFESTLLPFFKENQIFFEDNIHEILYNSISDFSGFFFKELLKCPNINISYHNAEDISYLVRSIVDENVSIVEELLKNPEIDINTPINDYPPFFYACYFLSNMKIIKLFSKHPKFDIDARSTKNNLPIFYFCVSREHIYATLYIIDNYSNNAFDNINIQILSECASNCYFYVLKILLKIYLTEHNSIKTEDIISLKFYEYKEEYFFEINQIVSETKAELNIKDVEEFDKIDIRYFKKVDKIENGIKSNFFKAQSKLTNKIFLVKQFKKTAYFSKEDILNFDHELDIASEIRYPSIVKFIGVSPINFDKIKKPMIFMEYESNGTLKKVLDFEKSSKPLQGWDDTKKLINIYGIASGMKYLHSLNIIHCNLNPGNILVDEHFLPKICGFELSKKNSIK</sequence>
<dbReference type="Pfam" id="PF00069">
    <property type="entry name" value="Pkinase"/>
    <property type="match status" value="1"/>
</dbReference>